<gene>
    <name evidence="3" type="ORF">IscW_ISCW014729</name>
</gene>
<protein>
    <recommendedName>
        <fullName evidence="2">Death domain-containing protein</fullName>
    </recommendedName>
</protein>
<dbReference type="PANTHER" id="PTHR47508:SF4">
    <property type="match status" value="1"/>
</dbReference>
<dbReference type="Pfam" id="PF00531">
    <property type="entry name" value="Death"/>
    <property type="match status" value="1"/>
</dbReference>
<dbReference type="InterPro" id="IPR000488">
    <property type="entry name" value="Death_dom"/>
</dbReference>
<dbReference type="EnsemblMetazoa" id="ISCW014729-RA">
    <property type="protein sequence ID" value="ISCW014729-PA"/>
    <property type="gene ID" value="ISCW014729"/>
</dbReference>
<dbReference type="VEuPathDB" id="VectorBase:ISCI014729"/>
<dbReference type="PaxDb" id="6945-B7QIC2"/>
<evidence type="ECO:0000256" key="1">
    <source>
        <dbReference type="SAM" id="MobiDB-lite"/>
    </source>
</evidence>
<evidence type="ECO:0000313" key="5">
    <source>
        <dbReference type="Proteomes" id="UP000001555"/>
    </source>
</evidence>
<dbReference type="EMBL" id="ABJB010226032">
    <property type="status" value="NOT_ANNOTATED_CDS"/>
    <property type="molecule type" value="Genomic_DNA"/>
</dbReference>
<dbReference type="EMBL" id="ABJB010182516">
    <property type="status" value="NOT_ANNOTATED_CDS"/>
    <property type="molecule type" value="Genomic_DNA"/>
</dbReference>
<dbReference type="EMBL" id="DS945196">
    <property type="protein sequence ID" value="EEC18594.1"/>
    <property type="molecule type" value="Genomic_DNA"/>
</dbReference>
<feature type="region of interest" description="Disordered" evidence="1">
    <location>
        <begin position="338"/>
        <end position="394"/>
    </location>
</feature>
<reference evidence="3 5" key="1">
    <citation type="submission" date="2008-03" db="EMBL/GenBank/DDBJ databases">
        <title>Annotation of Ixodes scapularis.</title>
        <authorList>
            <consortium name="Ixodes scapularis Genome Project Consortium"/>
            <person name="Caler E."/>
            <person name="Hannick L.I."/>
            <person name="Bidwell S."/>
            <person name="Joardar V."/>
            <person name="Thiagarajan M."/>
            <person name="Amedeo P."/>
            <person name="Galinsky K.J."/>
            <person name="Schobel S."/>
            <person name="Inman J."/>
            <person name="Hostetler J."/>
            <person name="Miller J."/>
            <person name="Hammond M."/>
            <person name="Megy K."/>
            <person name="Lawson D."/>
            <person name="Kodira C."/>
            <person name="Sutton G."/>
            <person name="Meyer J."/>
            <person name="Hill C.A."/>
            <person name="Birren B."/>
            <person name="Nene V."/>
            <person name="Collins F."/>
            <person name="Alarcon-Chaidez F."/>
            <person name="Wikel S."/>
            <person name="Strausberg R."/>
        </authorList>
    </citation>
    <scope>NUCLEOTIDE SEQUENCE [LARGE SCALE GENOMIC DNA]</scope>
    <source>
        <strain evidence="5">Wikel</strain>
        <strain evidence="3">Wikel colony</strain>
    </source>
</reference>
<dbReference type="InterPro" id="IPR035897">
    <property type="entry name" value="Toll_tir_struct_dom_sf"/>
</dbReference>
<keyword evidence="5" id="KW-1185">Reference proteome</keyword>
<dbReference type="EMBL" id="ABJB010950191">
    <property type="status" value="NOT_ANNOTATED_CDS"/>
    <property type="molecule type" value="Genomic_DNA"/>
</dbReference>
<dbReference type="SUPFAM" id="SSF47986">
    <property type="entry name" value="DEATH domain"/>
    <property type="match status" value="1"/>
</dbReference>
<sequence>MSGIPQPSICEKVVHLIEAEMEQLRELWYCRLCFKYLVVCPCKAVPCIAHASKDCQEQTCLHFLPLDECLHRKVVYCDYRRVQTEFVRRHFPYASFHGMRGYSYTDKELSRFVEEPNPGIALLRDWRESNGATRYCVDVLVSCLQQMGRHNVAKLIQDELEPESLVPPVFISYQWDAQDVVLNIRQHLEFSGFPCWMDVGQVGGGDSLYGKIYEGISRAKVVICCLTPRYAASASCAREVSLADVLRKPIIPIMVEPTPWPPPGPLAIVMSSLVYVDLCGVGGHGGSGRRADWEMRFQEIAGRVAQFLSAPGNVAVASGSRPQSKAQKATLAPLRAGASGVLKAATPSPRPSFSRGTTRNEEERELPSSASVPMDEERESHDSNPGSPQSWDRPNNVINRVVRCSICVLL</sequence>
<dbReference type="OrthoDB" id="6078042at2759"/>
<name>B7QIC2_IXOSC</name>
<dbReference type="HOGENOM" id="CLU_671357_0_0_1"/>
<dbReference type="Gene3D" id="1.10.533.10">
    <property type="entry name" value="Death Domain, Fas"/>
    <property type="match status" value="1"/>
</dbReference>
<dbReference type="EMBL" id="ABJB010930957">
    <property type="status" value="NOT_ANNOTATED_CDS"/>
    <property type="molecule type" value="Genomic_DNA"/>
</dbReference>
<dbReference type="AlphaFoldDB" id="B7QIC2"/>
<evidence type="ECO:0000313" key="3">
    <source>
        <dbReference type="EMBL" id="EEC18594.1"/>
    </source>
</evidence>
<dbReference type="SUPFAM" id="SSF52200">
    <property type="entry name" value="Toll/Interleukin receptor TIR domain"/>
    <property type="match status" value="1"/>
</dbReference>
<dbReference type="InParanoid" id="B7QIC2"/>
<dbReference type="GO" id="GO:0007165">
    <property type="term" value="P:signal transduction"/>
    <property type="evidence" value="ECO:0007669"/>
    <property type="project" value="InterPro"/>
</dbReference>
<reference evidence="4" key="2">
    <citation type="submission" date="2020-05" db="UniProtKB">
        <authorList>
            <consortium name="EnsemblMetazoa"/>
        </authorList>
    </citation>
    <scope>IDENTIFICATION</scope>
    <source>
        <strain evidence="4">wikel</strain>
    </source>
</reference>
<dbReference type="EMBL" id="ABJB010837309">
    <property type="status" value="NOT_ANNOTATED_CDS"/>
    <property type="molecule type" value="Genomic_DNA"/>
</dbReference>
<dbReference type="Pfam" id="PF13676">
    <property type="entry name" value="TIR_2"/>
    <property type="match status" value="1"/>
</dbReference>
<accession>B7QIC2</accession>
<dbReference type="Gene3D" id="3.40.50.10140">
    <property type="entry name" value="Toll/interleukin-1 receptor homology (TIR) domain"/>
    <property type="match status" value="1"/>
</dbReference>
<dbReference type="PANTHER" id="PTHR47508">
    <property type="entry name" value="SAM DOMAIN-CONTAINING PROTEIN-RELATED"/>
    <property type="match status" value="1"/>
</dbReference>
<proteinExistence type="predicted"/>
<evidence type="ECO:0000313" key="4">
    <source>
        <dbReference type="EnsemblMetazoa" id="ISCW014729-PA"/>
    </source>
</evidence>
<dbReference type="PROSITE" id="PS50017">
    <property type="entry name" value="DEATH_DOMAIN"/>
    <property type="match status" value="1"/>
</dbReference>
<dbReference type="InterPro" id="IPR011029">
    <property type="entry name" value="DEATH-like_dom_sf"/>
</dbReference>
<dbReference type="VEuPathDB" id="VectorBase:ISCP_002814"/>
<feature type="domain" description="Death" evidence="2">
    <location>
        <begin position="100"/>
        <end position="160"/>
    </location>
</feature>
<evidence type="ECO:0000259" key="2">
    <source>
        <dbReference type="PROSITE" id="PS50017"/>
    </source>
</evidence>
<dbReference type="EMBL" id="ABJB010904472">
    <property type="status" value="NOT_ANNOTATED_CDS"/>
    <property type="molecule type" value="Genomic_DNA"/>
</dbReference>
<dbReference type="Proteomes" id="UP000001555">
    <property type="component" value="Unassembled WGS sequence"/>
</dbReference>
<feature type="compositionally biased region" description="Polar residues" evidence="1">
    <location>
        <begin position="383"/>
        <end position="394"/>
    </location>
</feature>
<organism>
    <name type="scientific">Ixodes scapularis</name>
    <name type="common">Black-legged tick</name>
    <name type="synonym">Deer tick</name>
    <dbReference type="NCBI Taxonomy" id="6945"/>
    <lineage>
        <taxon>Eukaryota</taxon>
        <taxon>Metazoa</taxon>
        <taxon>Ecdysozoa</taxon>
        <taxon>Arthropoda</taxon>
        <taxon>Chelicerata</taxon>
        <taxon>Arachnida</taxon>
        <taxon>Acari</taxon>
        <taxon>Parasitiformes</taxon>
        <taxon>Ixodida</taxon>
        <taxon>Ixodoidea</taxon>
        <taxon>Ixodidae</taxon>
        <taxon>Ixodinae</taxon>
        <taxon>Ixodes</taxon>
    </lineage>
</organism>
<dbReference type="InterPro" id="IPR000157">
    <property type="entry name" value="TIR_dom"/>
</dbReference>
<dbReference type="VEuPathDB" id="VectorBase:ISCW014729"/>